<organism evidence="3 4">
    <name type="scientific">Tupaia chinensis</name>
    <name type="common">Chinese tree shrew</name>
    <name type="synonym">Tupaia belangeri chinensis</name>
    <dbReference type="NCBI Taxonomy" id="246437"/>
    <lineage>
        <taxon>Eukaryota</taxon>
        <taxon>Metazoa</taxon>
        <taxon>Chordata</taxon>
        <taxon>Craniata</taxon>
        <taxon>Vertebrata</taxon>
        <taxon>Euteleostomi</taxon>
        <taxon>Mammalia</taxon>
        <taxon>Eutheria</taxon>
        <taxon>Euarchontoglires</taxon>
        <taxon>Scandentia</taxon>
        <taxon>Tupaiidae</taxon>
        <taxon>Tupaia</taxon>
    </lineage>
</organism>
<reference evidence="4" key="1">
    <citation type="submission" date="2012-07" db="EMBL/GenBank/DDBJ databases">
        <title>Genome of the Chinese tree shrew, a rising model animal genetically related to primates.</title>
        <authorList>
            <person name="Zhang G."/>
            <person name="Fan Y."/>
            <person name="Yao Y."/>
            <person name="Huang Z."/>
        </authorList>
    </citation>
    <scope>NUCLEOTIDE SEQUENCE [LARGE SCALE GENOMIC DNA]</scope>
</reference>
<dbReference type="InterPro" id="IPR023410">
    <property type="entry name" value="14-3-3_domain"/>
</dbReference>
<evidence type="ECO:0000259" key="2">
    <source>
        <dbReference type="SMART" id="SM00101"/>
    </source>
</evidence>
<dbReference type="Gene3D" id="1.20.190.20">
    <property type="entry name" value="14-3-3 domain"/>
    <property type="match status" value="1"/>
</dbReference>
<dbReference type="EMBL" id="KB320952">
    <property type="protein sequence ID" value="ELW53049.1"/>
    <property type="molecule type" value="Genomic_DNA"/>
</dbReference>
<dbReference type="InterPro" id="IPR000308">
    <property type="entry name" value="14-3-3"/>
</dbReference>
<dbReference type="SUPFAM" id="SSF48445">
    <property type="entry name" value="14-3-3 protein"/>
    <property type="match status" value="1"/>
</dbReference>
<dbReference type="Pfam" id="PF00244">
    <property type="entry name" value="14-3-3"/>
    <property type="match status" value="1"/>
</dbReference>
<protein>
    <submittedName>
        <fullName evidence="3">14-3-3 protein theta</fullName>
    </submittedName>
</protein>
<keyword evidence="4" id="KW-1185">Reference proteome</keyword>
<sequence>MCNLPHSPAPLHWSLHCGRAHHNDRALTVVDGLWVTIFEAIVVCKLPAGDEGGVAVASTSNRVRLPPAMEVTTDSSSPGRPVQDQVSAPLAHLTLGSTRVPSTRTVRKMELIQKAKLAKVAEQAERYDDMATCIKAVNELGAELSKEECNLLLVAYKNVVAFFCHSGCRVCAYSKTSDKKLLLIKDYQEKVELDLGFIYTEVLELLDKYLIANATNPESKVFYMKMKGDYFQYLAEVACSDDRKQMIDNSQGAYREAFDISKKQMHPTYLIHLELALNLSVFYYEIFNNPELTCTLAKTAFDEAIVEPDTLNEDSYSCSSCSCLETT</sequence>
<evidence type="ECO:0000256" key="1">
    <source>
        <dbReference type="ARBA" id="ARBA00006141"/>
    </source>
</evidence>
<dbReference type="PANTHER" id="PTHR18860">
    <property type="entry name" value="14-3-3 PROTEIN"/>
    <property type="match status" value="1"/>
</dbReference>
<dbReference type="STRING" id="246437.L9JS59"/>
<evidence type="ECO:0000313" key="3">
    <source>
        <dbReference type="EMBL" id="ELW53049.1"/>
    </source>
</evidence>
<dbReference type="Proteomes" id="UP000011518">
    <property type="component" value="Unassembled WGS sequence"/>
</dbReference>
<dbReference type="AlphaFoldDB" id="L9JS59"/>
<proteinExistence type="inferred from homology"/>
<dbReference type="InParanoid" id="L9JS59"/>
<gene>
    <name evidence="3" type="ORF">TREES_T100010908</name>
</gene>
<dbReference type="SMART" id="SM00101">
    <property type="entry name" value="14_3_3"/>
    <property type="match status" value="1"/>
</dbReference>
<dbReference type="InterPro" id="IPR036815">
    <property type="entry name" value="14-3-3_dom_sf"/>
</dbReference>
<feature type="domain" description="14-3-3" evidence="2">
    <location>
        <begin position="108"/>
        <end position="325"/>
    </location>
</feature>
<reference evidence="4" key="2">
    <citation type="journal article" date="2013" name="Nat. Commun.">
        <title>Genome of the Chinese tree shrew.</title>
        <authorList>
            <person name="Fan Y."/>
            <person name="Huang Z.Y."/>
            <person name="Cao C.C."/>
            <person name="Chen C.S."/>
            <person name="Chen Y.X."/>
            <person name="Fan D.D."/>
            <person name="He J."/>
            <person name="Hou H.L."/>
            <person name="Hu L."/>
            <person name="Hu X.T."/>
            <person name="Jiang X.T."/>
            <person name="Lai R."/>
            <person name="Lang Y.S."/>
            <person name="Liang B."/>
            <person name="Liao S.G."/>
            <person name="Mu D."/>
            <person name="Ma Y.Y."/>
            <person name="Niu Y.Y."/>
            <person name="Sun X.Q."/>
            <person name="Xia J.Q."/>
            <person name="Xiao J."/>
            <person name="Xiong Z.Q."/>
            <person name="Xu L."/>
            <person name="Yang L."/>
            <person name="Zhang Y."/>
            <person name="Zhao W."/>
            <person name="Zhao X.D."/>
            <person name="Zheng Y.T."/>
            <person name="Zhou J.M."/>
            <person name="Zhu Y.B."/>
            <person name="Zhang G.J."/>
            <person name="Wang J."/>
            <person name="Yao Y.G."/>
        </authorList>
    </citation>
    <scope>NUCLEOTIDE SEQUENCE [LARGE SCALE GENOMIC DNA]</scope>
</reference>
<accession>L9JS59</accession>
<evidence type="ECO:0000313" key="4">
    <source>
        <dbReference type="Proteomes" id="UP000011518"/>
    </source>
</evidence>
<name>L9JS59_TUPCH</name>
<dbReference type="PRINTS" id="PR00305">
    <property type="entry name" value="1433ZETA"/>
</dbReference>
<comment type="similarity">
    <text evidence="1">Belongs to the 14-3-3 family.</text>
</comment>